<comment type="caution">
    <text evidence="1">The sequence shown here is derived from an EMBL/GenBank/DDBJ whole genome shotgun (WGS) entry which is preliminary data.</text>
</comment>
<protein>
    <submittedName>
        <fullName evidence="1">Uncharacterized protein</fullName>
    </submittedName>
</protein>
<organism evidence="1 2">
    <name type="scientific">Tanacetum coccineum</name>
    <dbReference type="NCBI Taxonomy" id="301880"/>
    <lineage>
        <taxon>Eukaryota</taxon>
        <taxon>Viridiplantae</taxon>
        <taxon>Streptophyta</taxon>
        <taxon>Embryophyta</taxon>
        <taxon>Tracheophyta</taxon>
        <taxon>Spermatophyta</taxon>
        <taxon>Magnoliopsida</taxon>
        <taxon>eudicotyledons</taxon>
        <taxon>Gunneridae</taxon>
        <taxon>Pentapetalae</taxon>
        <taxon>asterids</taxon>
        <taxon>campanulids</taxon>
        <taxon>Asterales</taxon>
        <taxon>Asteraceae</taxon>
        <taxon>Asteroideae</taxon>
        <taxon>Anthemideae</taxon>
        <taxon>Anthemidinae</taxon>
        <taxon>Tanacetum</taxon>
    </lineage>
</organism>
<dbReference type="Proteomes" id="UP001151760">
    <property type="component" value="Unassembled WGS sequence"/>
</dbReference>
<evidence type="ECO:0000313" key="1">
    <source>
        <dbReference type="EMBL" id="GJS93334.1"/>
    </source>
</evidence>
<accession>A0ABQ4ZSS3</accession>
<sequence>MILPVFSSFYNNPCLKDVQAFYAKELPISSPDPITSPATLTPLPRKIMNYMEDTLPNDVQNTTRRSSCKVPSRLMLTSNRVYMDVSLPSDVRKRMLDYIKETSLAGSMYKCQVCNNDRSPDQATDKHK</sequence>
<dbReference type="EMBL" id="BQNB010011649">
    <property type="protein sequence ID" value="GJS93334.1"/>
    <property type="molecule type" value="Genomic_DNA"/>
</dbReference>
<keyword evidence="2" id="KW-1185">Reference proteome</keyword>
<proteinExistence type="predicted"/>
<reference evidence="1" key="2">
    <citation type="submission" date="2022-01" db="EMBL/GenBank/DDBJ databases">
        <authorList>
            <person name="Yamashiro T."/>
            <person name="Shiraishi A."/>
            <person name="Satake H."/>
            <person name="Nakayama K."/>
        </authorList>
    </citation>
    <scope>NUCLEOTIDE SEQUENCE</scope>
</reference>
<gene>
    <name evidence="1" type="ORF">Tco_0800302</name>
</gene>
<name>A0ABQ4ZSS3_9ASTR</name>
<reference evidence="1" key="1">
    <citation type="journal article" date="2022" name="Int. J. Mol. Sci.">
        <title>Draft Genome of Tanacetum Coccineum: Genomic Comparison of Closely Related Tanacetum-Family Plants.</title>
        <authorList>
            <person name="Yamashiro T."/>
            <person name="Shiraishi A."/>
            <person name="Nakayama K."/>
            <person name="Satake H."/>
        </authorList>
    </citation>
    <scope>NUCLEOTIDE SEQUENCE</scope>
</reference>
<evidence type="ECO:0000313" key="2">
    <source>
        <dbReference type="Proteomes" id="UP001151760"/>
    </source>
</evidence>